<keyword evidence="4 6" id="KW-1133">Transmembrane helix</keyword>
<dbReference type="EMBL" id="AJWY01009887">
    <property type="protein sequence ID" value="EKC57067.1"/>
    <property type="molecule type" value="Genomic_DNA"/>
</dbReference>
<evidence type="ECO:0000256" key="4">
    <source>
        <dbReference type="ARBA" id="ARBA00022989"/>
    </source>
</evidence>
<keyword evidence="3 6" id="KW-0812">Transmembrane</keyword>
<evidence type="ECO:0000256" key="2">
    <source>
        <dbReference type="ARBA" id="ARBA00022475"/>
    </source>
</evidence>
<feature type="domain" description="ABC3 transporter permease C-terminal" evidence="7">
    <location>
        <begin position="2"/>
        <end position="106"/>
    </location>
</feature>
<dbReference type="PANTHER" id="PTHR30287">
    <property type="entry name" value="MEMBRANE COMPONENT OF PREDICTED ABC SUPERFAMILY METABOLITE UPTAKE TRANSPORTER"/>
    <property type="match status" value="1"/>
</dbReference>
<dbReference type="AlphaFoldDB" id="K1S8W2"/>
<feature type="non-terminal residue" evidence="8">
    <location>
        <position position="270"/>
    </location>
</feature>
<keyword evidence="2" id="KW-1003">Cell membrane</keyword>
<gene>
    <name evidence="8" type="ORF">LEA_14529</name>
</gene>
<evidence type="ECO:0000256" key="6">
    <source>
        <dbReference type="SAM" id="Phobius"/>
    </source>
</evidence>
<comment type="caution">
    <text evidence="8">The sequence shown here is derived from an EMBL/GenBank/DDBJ whole genome shotgun (WGS) entry which is preliminary data.</text>
</comment>
<dbReference type="Pfam" id="PF02687">
    <property type="entry name" value="FtsX"/>
    <property type="match status" value="1"/>
</dbReference>
<dbReference type="InterPro" id="IPR003838">
    <property type="entry name" value="ABC3_permease_C"/>
</dbReference>
<feature type="transmembrane region" description="Helical" evidence="6">
    <location>
        <begin position="79"/>
        <end position="102"/>
    </location>
</feature>
<sequence>MTRMVEEQRTQIGTLKALGYTKGAIAAKYVLYALLATAIGSVLGVLLGESTIPLLTVNTYKLVYIGLHNTVVKPDVFDALLASLLAIICTTGATLAACYRVLSSSPALLMRPEAPKAGKRILLEKVGFIWKHLNFAQKAACRNLFRYKKRLFMTIAGVAGCMALLLVGFGLNDSIKSMTGNQFEKVWHFAGTAGINSEATRAEKRQSLAEVNTMNGVTEYLQTYRSMLYTDANGEEKTAYVIVPQDTSRMADYVNLSSRDGKNTYVMDDS</sequence>
<evidence type="ECO:0000313" key="8">
    <source>
        <dbReference type="EMBL" id="EKC57067.1"/>
    </source>
</evidence>
<comment type="subcellular location">
    <subcellularLocation>
        <location evidence="1">Cell membrane</location>
        <topology evidence="1">Multi-pass membrane protein</topology>
    </subcellularLocation>
</comment>
<keyword evidence="5 6" id="KW-0472">Membrane</keyword>
<dbReference type="InterPro" id="IPR038766">
    <property type="entry name" value="Membrane_comp_ABC_pdt"/>
</dbReference>
<dbReference type="GO" id="GO:0005886">
    <property type="term" value="C:plasma membrane"/>
    <property type="evidence" value="ECO:0007669"/>
    <property type="project" value="UniProtKB-SubCell"/>
</dbReference>
<dbReference type="PANTHER" id="PTHR30287:SF1">
    <property type="entry name" value="INNER MEMBRANE PROTEIN"/>
    <property type="match status" value="1"/>
</dbReference>
<evidence type="ECO:0000256" key="3">
    <source>
        <dbReference type="ARBA" id="ARBA00022692"/>
    </source>
</evidence>
<proteinExistence type="predicted"/>
<reference evidence="8" key="1">
    <citation type="journal article" date="2013" name="Environ. Microbiol.">
        <title>Microbiota from the distal guts of lean and obese adolescents exhibit partial functional redundancy besides clear differences in community structure.</title>
        <authorList>
            <person name="Ferrer M."/>
            <person name="Ruiz A."/>
            <person name="Lanza F."/>
            <person name="Haange S.B."/>
            <person name="Oberbach A."/>
            <person name="Till H."/>
            <person name="Bargiela R."/>
            <person name="Campoy C."/>
            <person name="Segura M.T."/>
            <person name="Richter M."/>
            <person name="von Bergen M."/>
            <person name="Seifert J."/>
            <person name="Suarez A."/>
        </authorList>
    </citation>
    <scope>NUCLEOTIDE SEQUENCE</scope>
</reference>
<evidence type="ECO:0000256" key="5">
    <source>
        <dbReference type="ARBA" id="ARBA00023136"/>
    </source>
</evidence>
<protein>
    <submittedName>
        <fullName evidence="8">ABC superfamily ATP binding cassette transporter, membrane protein</fullName>
    </submittedName>
</protein>
<accession>K1S8W2</accession>
<evidence type="ECO:0000259" key="7">
    <source>
        <dbReference type="Pfam" id="PF02687"/>
    </source>
</evidence>
<feature type="transmembrane region" description="Helical" evidence="6">
    <location>
        <begin position="151"/>
        <end position="171"/>
    </location>
</feature>
<feature type="transmembrane region" description="Helical" evidence="6">
    <location>
        <begin position="29"/>
        <end position="48"/>
    </location>
</feature>
<organism evidence="8">
    <name type="scientific">human gut metagenome</name>
    <dbReference type="NCBI Taxonomy" id="408170"/>
    <lineage>
        <taxon>unclassified sequences</taxon>
        <taxon>metagenomes</taxon>
        <taxon>organismal metagenomes</taxon>
    </lineage>
</organism>
<evidence type="ECO:0000256" key="1">
    <source>
        <dbReference type="ARBA" id="ARBA00004651"/>
    </source>
</evidence>
<name>K1S8W2_9ZZZZ</name>